<feature type="compositionally biased region" description="Polar residues" evidence="1">
    <location>
        <begin position="1"/>
        <end position="12"/>
    </location>
</feature>
<protein>
    <submittedName>
        <fullName evidence="2">Uncharacterized protein</fullName>
    </submittedName>
</protein>
<evidence type="ECO:0000256" key="1">
    <source>
        <dbReference type="SAM" id="MobiDB-lite"/>
    </source>
</evidence>
<dbReference type="AlphaFoldDB" id="A0A080ZN59"/>
<comment type="caution">
    <text evidence="2">The sequence shown here is derived from an EMBL/GenBank/DDBJ whole genome shotgun (WGS) entry which is preliminary data.</text>
</comment>
<dbReference type="OrthoDB" id="93278at2759"/>
<dbReference type="EMBL" id="ANJA01002782">
    <property type="protein sequence ID" value="ETO68070.1"/>
    <property type="molecule type" value="Genomic_DNA"/>
</dbReference>
<organism evidence="2 3">
    <name type="scientific">Phytophthora nicotianae P1976</name>
    <dbReference type="NCBI Taxonomy" id="1317066"/>
    <lineage>
        <taxon>Eukaryota</taxon>
        <taxon>Sar</taxon>
        <taxon>Stramenopiles</taxon>
        <taxon>Oomycota</taxon>
        <taxon>Peronosporomycetes</taxon>
        <taxon>Peronosporales</taxon>
        <taxon>Peronosporaceae</taxon>
        <taxon>Phytophthora</taxon>
    </lineage>
</organism>
<accession>A0A080ZN59</accession>
<evidence type="ECO:0000313" key="3">
    <source>
        <dbReference type="Proteomes" id="UP000028582"/>
    </source>
</evidence>
<evidence type="ECO:0000313" key="2">
    <source>
        <dbReference type="EMBL" id="ETO68070.1"/>
    </source>
</evidence>
<proteinExistence type="predicted"/>
<gene>
    <name evidence="2" type="ORF">F444_15064</name>
</gene>
<reference evidence="2 3" key="1">
    <citation type="submission" date="2013-11" db="EMBL/GenBank/DDBJ databases">
        <title>The Genome Sequence of Phytophthora parasitica P1976.</title>
        <authorList>
            <consortium name="The Broad Institute Genomics Platform"/>
            <person name="Russ C."/>
            <person name="Tyler B."/>
            <person name="Panabieres F."/>
            <person name="Shan W."/>
            <person name="Tripathy S."/>
            <person name="Grunwald N."/>
            <person name="Machado M."/>
            <person name="Johnson C.S."/>
            <person name="Walker B."/>
            <person name="Young S."/>
            <person name="Zeng Q."/>
            <person name="Gargeya S."/>
            <person name="Fitzgerald M."/>
            <person name="Haas B."/>
            <person name="Abouelleil A."/>
            <person name="Allen A.W."/>
            <person name="Alvarado L."/>
            <person name="Arachchi H.M."/>
            <person name="Berlin A.M."/>
            <person name="Chapman S.B."/>
            <person name="Gainer-Dewar J."/>
            <person name="Goldberg J."/>
            <person name="Griggs A."/>
            <person name="Gujja S."/>
            <person name="Hansen M."/>
            <person name="Howarth C."/>
            <person name="Imamovic A."/>
            <person name="Ireland A."/>
            <person name="Larimer J."/>
            <person name="McCowan C."/>
            <person name="Murphy C."/>
            <person name="Pearson M."/>
            <person name="Poon T.W."/>
            <person name="Priest M."/>
            <person name="Roberts A."/>
            <person name="Saif S."/>
            <person name="Shea T."/>
            <person name="Sisk P."/>
            <person name="Sykes S."/>
            <person name="Wortman J."/>
            <person name="Nusbaum C."/>
            <person name="Birren B."/>
        </authorList>
    </citation>
    <scope>NUCLEOTIDE SEQUENCE [LARGE SCALE GENOMIC DNA]</scope>
    <source>
        <strain evidence="2 3">P1976</strain>
    </source>
</reference>
<dbReference type="Proteomes" id="UP000028582">
    <property type="component" value="Unassembled WGS sequence"/>
</dbReference>
<sequence length="86" mass="9695">MSESSATQQELTPGQKDYVSRSNDFMSKAKGEGLFRVQRIRDLVTASLPVTHGAVTTVMNAYRADNDARFEPKPCQRGKKREYDPE</sequence>
<name>A0A080ZN59_PHYNI</name>
<feature type="region of interest" description="Disordered" evidence="1">
    <location>
        <begin position="1"/>
        <end position="23"/>
    </location>
</feature>